<dbReference type="Pfam" id="PF05784">
    <property type="entry name" value="Herpes_UL82_83"/>
    <property type="match status" value="1"/>
</dbReference>
<dbReference type="InterPro" id="IPR008649">
    <property type="entry name" value="Herpes_UL82/UL83"/>
</dbReference>
<dbReference type="EMBL" id="HE610453">
    <property type="protein sequence ID" value="CCE56916.1"/>
    <property type="molecule type" value="Genomic_DNA"/>
</dbReference>
<dbReference type="IntAct" id="H2A1D8">
    <property type="interactions" value="11"/>
</dbReference>
<name>H2A1D8_MUHV1</name>
<feature type="region of interest" description="Disordered" evidence="1">
    <location>
        <begin position="1"/>
        <end position="113"/>
    </location>
</feature>
<protein>
    <submittedName>
        <fullName evidence="2">M84 protein</fullName>
    </submittedName>
</protein>
<evidence type="ECO:0000313" key="4">
    <source>
        <dbReference type="Proteomes" id="UP000114645"/>
    </source>
</evidence>
<dbReference type="Proteomes" id="UP000168535">
    <property type="component" value="Segment"/>
</dbReference>
<evidence type="ECO:0000313" key="5">
    <source>
        <dbReference type="Proteomes" id="UP000168535"/>
    </source>
</evidence>
<dbReference type="Proteomes" id="UP000114645">
    <property type="component" value="Segment"/>
</dbReference>
<gene>
    <name evidence="2" type="primary">M84</name>
</gene>
<reference evidence="4 5" key="2">
    <citation type="journal article" date="2013" name="Virology">
        <title>The genome of murine cytomegalovirus is shaped by purifying selection and extensive recombination.</title>
        <authorList>
            <person name="Smith L.M."/>
            <person name="McWhorter A.R."/>
            <person name="Shellam G.R."/>
            <person name="Redwood A.J."/>
        </authorList>
    </citation>
    <scope>NUCLEOTIDE SEQUENCE [LARGE SCALE GENOMIC DNA]</scope>
    <source>
        <strain evidence="2">C4B</strain>
        <strain evidence="3">C4C</strain>
    </source>
</reference>
<organism evidence="2 4">
    <name type="scientific">Murid herpesvirus 1</name>
    <name type="common">MuHV-1</name>
    <name type="synonym">Mouse cytomegalovirus</name>
    <dbReference type="NCBI Taxonomy" id="10366"/>
    <lineage>
        <taxon>Viruses</taxon>
        <taxon>Duplodnaviria</taxon>
        <taxon>Heunggongvirae</taxon>
        <taxon>Peploviricota</taxon>
        <taxon>Herviviricetes</taxon>
        <taxon>Herpesvirales</taxon>
        <taxon>Orthoherpesviridae</taxon>
        <taxon>Betaherpesvirinae</taxon>
        <taxon>Muromegalovirus</taxon>
        <taxon>Muromegalovirus muridbeta1</taxon>
    </lineage>
</organism>
<sequence>MSGDPRPADAPGRCRRGQQRRQERPAGPLEDQLQHHPHRGAQQTHRPVRHDPADHGRDLRAARVPGLRRVPRRQIGPVHLQGLRTAADGQTEKSAPSRPPDLRQHREENRRRIPTPERTVYVFLMHLYLCMSETQLPPSVALTTYKRKCAARPKPQTYPRHLRPQKERGIEGVKKIAANKFFFDTLSRRHPSFFLPSFDMSVNVYLPSGTSSLFAGSLSYLLELHVPVTVDFGPYETKFLQTGIRLSPQAPCVLCVGKMYRRPDNPPHLVNFATFTPADAPTDLVVEVSNPSAHPLKPPSGGQLVLIVFCVPLAPVRMDLLCVQRRLDEPRVRGRCPVSILAMRTSKSTLDLEVAASNLAWRPFSRGNRLTASVSLDVSSTNMRRFHIAHVISCSHSDIYVDQVTVVQSSGVVYVSFATKYATIAAPSNIAFKILFREEDDAQLEDKRITFPRYPDPTVCTPHKYGLRVLSPRDAALTPGKPVRMYVSISYFSRAAYAGLFTPLYRPGLSCQIVPWKERQVLSMTVRSSFTTELKAGEPLGDMYFVSRDTLRVKKTSPSAAADATSYSILVHPAETGAGGPARSRRPPPAHRRPSTSSSGAKRGSMNPGFSEFWSEFPPPDSKRARTRSESEKNAAKEQRPPDPPESERQAPTYPEVERFSEHDEALEIVPTGAVFKLKQLIPILLHCKNRDSPITRGPPKKIGRASAASLPSPRWHSELCVGTLVGTAPASQAPYGHSPPFSNILALQAQRTKHYQSPPQLQLQPAPPAVFFHPLGALQRLQQNI</sequence>
<proteinExistence type="predicted"/>
<feature type="region of interest" description="Disordered" evidence="1">
    <location>
        <begin position="572"/>
        <end position="656"/>
    </location>
</feature>
<feature type="compositionally biased region" description="Basic and acidic residues" evidence="1">
    <location>
        <begin position="49"/>
        <end position="61"/>
    </location>
</feature>
<accession>H2A1D8</accession>
<feature type="compositionally biased region" description="Basic and acidic residues" evidence="1">
    <location>
        <begin position="621"/>
        <end position="649"/>
    </location>
</feature>
<dbReference type="SMR" id="H2A1D8"/>
<organismHost>
    <name type="scientific">Mus musculus</name>
    <name type="common">Mouse</name>
    <dbReference type="NCBI Taxonomy" id="10090"/>
</organismHost>
<evidence type="ECO:0000313" key="2">
    <source>
        <dbReference type="EMBL" id="CCE56753.1"/>
    </source>
</evidence>
<feature type="compositionally biased region" description="Basic and acidic residues" evidence="1">
    <location>
        <begin position="100"/>
        <end position="113"/>
    </location>
</feature>
<dbReference type="EMBL" id="HE610452">
    <property type="protein sequence ID" value="CCE56753.1"/>
    <property type="molecule type" value="Genomic_DNA"/>
</dbReference>
<evidence type="ECO:0000256" key="1">
    <source>
        <dbReference type="SAM" id="MobiDB-lite"/>
    </source>
</evidence>
<evidence type="ECO:0000313" key="3">
    <source>
        <dbReference type="EMBL" id="CCE56916.1"/>
    </source>
</evidence>
<feature type="compositionally biased region" description="Basic residues" evidence="1">
    <location>
        <begin position="583"/>
        <end position="594"/>
    </location>
</feature>
<dbReference type="MINT" id="H2A1D8"/>
<reference evidence="2" key="1">
    <citation type="submission" date="2011-10" db="EMBL/GenBank/DDBJ databases">
        <authorList>
            <person name="Smith L."/>
        </authorList>
    </citation>
    <scope>NUCLEOTIDE SEQUENCE</scope>
    <source>
        <strain evidence="2">C4B</strain>
        <strain evidence="3">C4C</strain>
    </source>
</reference>